<dbReference type="GO" id="GO:0005758">
    <property type="term" value="C:mitochondrial intermembrane space"/>
    <property type="evidence" value="ECO:0007669"/>
    <property type="project" value="InterPro"/>
</dbReference>
<evidence type="ECO:0000256" key="1">
    <source>
        <dbReference type="SAM" id="MobiDB-lite"/>
    </source>
</evidence>
<feature type="region of interest" description="Disordered" evidence="1">
    <location>
        <begin position="182"/>
        <end position="265"/>
    </location>
</feature>
<dbReference type="EMBL" id="KT984555">
    <property type="protein sequence ID" value="ANM86775.1"/>
    <property type="molecule type" value="mRNA"/>
</dbReference>
<dbReference type="InterPro" id="IPR006797">
    <property type="entry name" value="PRELI/MSF1_dom"/>
</dbReference>
<evidence type="ECO:0000259" key="2">
    <source>
        <dbReference type="PROSITE" id="PS50904"/>
    </source>
</evidence>
<reference evidence="3" key="1">
    <citation type="journal article" date="2016" name="Mol. Biol. Evol.">
        <title>Novel hydrogenosomes in the microaerophilic jakobid Stygiella incarcerata.</title>
        <authorList>
            <person name="Leger M.M."/>
            <person name="Eme L."/>
            <person name="Hug L.A."/>
            <person name="Roger A.J."/>
        </authorList>
    </citation>
    <scope>NUCLEOTIDE SEQUENCE</scope>
</reference>
<evidence type="ECO:0000313" key="3">
    <source>
        <dbReference type="EMBL" id="ANM86775.1"/>
    </source>
</evidence>
<name>A0A192ZIY6_9EUKA</name>
<accession>A0A192ZIY6</accession>
<organism evidence="3">
    <name type="scientific">Stygiella incarcerata</name>
    <dbReference type="NCBI Taxonomy" id="1712417"/>
    <lineage>
        <taxon>Eukaryota</taxon>
        <taxon>Discoba</taxon>
        <taxon>Jakobida</taxon>
        <taxon>Andalucina</taxon>
        <taxon>Stygiellidae</taxon>
        <taxon>Stygiella</taxon>
    </lineage>
</organism>
<sequence length="265" mass="30453">MVHSSNVNVTYKATWDVTVRAFWFKFPDPMEPRVNVIILKQDYDEENEILKTTRKFRIKNESPFFVRKIFGLDYVEFIETSEIDLKKKTVKIHGENVSYRKIAATTEDSTYRVDPDDPSLTLFEQTTTIQANTGLFCGIVERYMLKKFLEESAKSHRKTQDRIERGDVDMKRPIVDFQLMSSLSSDDEGVESIGHLKETETGKEDGGGKAVATKEEPRSQRSRRKHEIKRQSTEYAGLSADEQQEIGKGMSTSTEEMPVMVNETS</sequence>
<dbReference type="InterPro" id="IPR037365">
    <property type="entry name" value="Slowmo/Ups"/>
</dbReference>
<protein>
    <submittedName>
        <fullName evidence="3">UPS2</fullName>
    </submittedName>
</protein>
<proteinExistence type="evidence at transcript level"/>
<dbReference type="PANTHER" id="PTHR11158">
    <property type="entry name" value="MSF1/PX19 RELATED"/>
    <property type="match status" value="1"/>
</dbReference>
<feature type="domain" description="PRELI/MSF1" evidence="2">
    <location>
        <begin position="1"/>
        <end position="171"/>
    </location>
</feature>
<feature type="compositionally biased region" description="Basic and acidic residues" evidence="1">
    <location>
        <begin position="194"/>
        <end position="219"/>
    </location>
</feature>
<dbReference type="PROSITE" id="PS50904">
    <property type="entry name" value="PRELI_MSF1"/>
    <property type="match status" value="1"/>
</dbReference>
<dbReference type="AlphaFoldDB" id="A0A192ZIY6"/>
<dbReference type="Pfam" id="PF04707">
    <property type="entry name" value="PRELI"/>
    <property type="match status" value="1"/>
</dbReference>
<gene>
    <name evidence="3" type="primary">UPS2</name>
</gene>